<evidence type="ECO:0000256" key="1">
    <source>
        <dbReference type="SAM" id="MobiDB-lite"/>
    </source>
</evidence>
<comment type="caution">
    <text evidence="2">The sequence shown here is derived from an EMBL/GenBank/DDBJ whole genome shotgun (WGS) entry which is preliminary data.</text>
</comment>
<protein>
    <submittedName>
        <fullName evidence="2">Uncharacterized protein</fullName>
    </submittedName>
</protein>
<proteinExistence type="predicted"/>
<dbReference type="EMBL" id="QGKY02001250">
    <property type="protein sequence ID" value="KAF2563528.1"/>
    <property type="molecule type" value="Genomic_DNA"/>
</dbReference>
<organism evidence="2">
    <name type="scientific">Brassica cretica</name>
    <name type="common">Mustard</name>
    <dbReference type="NCBI Taxonomy" id="69181"/>
    <lineage>
        <taxon>Eukaryota</taxon>
        <taxon>Viridiplantae</taxon>
        <taxon>Streptophyta</taxon>
        <taxon>Embryophyta</taxon>
        <taxon>Tracheophyta</taxon>
        <taxon>Spermatophyta</taxon>
        <taxon>Magnoliopsida</taxon>
        <taxon>eudicotyledons</taxon>
        <taxon>Gunneridae</taxon>
        <taxon>Pentapetalae</taxon>
        <taxon>rosids</taxon>
        <taxon>malvids</taxon>
        <taxon>Brassicales</taxon>
        <taxon>Brassicaceae</taxon>
        <taxon>Brassiceae</taxon>
        <taxon>Brassica</taxon>
    </lineage>
</organism>
<evidence type="ECO:0000313" key="2">
    <source>
        <dbReference type="EMBL" id="KAF2563528.1"/>
    </source>
</evidence>
<gene>
    <name evidence="2" type="ORF">F2Q70_00016863</name>
</gene>
<feature type="region of interest" description="Disordered" evidence="1">
    <location>
        <begin position="26"/>
        <end position="61"/>
    </location>
</feature>
<accession>A0A8S9I1X5</accession>
<feature type="compositionally biased region" description="Basic and acidic residues" evidence="1">
    <location>
        <begin position="26"/>
        <end position="59"/>
    </location>
</feature>
<name>A0A8S9I1X5_BRACR</name>
<dbReference type="AlphaFoldDB" id="A0A8S9I1X5"/>
<sequence>MCCWGPRSEKSTVGVRLQSLSISKPEAKLVRRETRKGGRDENRRRRHGESRTPPKERDCSSVSTYVDFAANTSSNYLFAHGLPPLSPSFRRHQRPLEPARAFNPFLVVEDTGLWPLSDIPPNI</sequence>
<reference evidence="2" key="1">
    <citation type="submission" date="2019-12" db="EMBL/GenBank/DDBJ databases">
        <title>Genome sequencing and annotation of Brassica cretica.</title>
        <authorList>
            <person name="Studholme D.J."/>
            <person name="Sarris P.F."/>
        </authorList>
    </citation>
    <scope>NUCLEOTIDE SEQUENCE</scope>
    <source>
        <strain evidence="2">PFS-102/07</strain>
        <tissue evidence="2">Leaf</tissue>
    </source>
</reference>